<protein>
    <submittedName>
        <fullName evidence="1">Uncharacterized protein</fullName>
    </submittedName>
</protein>
<name>A0A4C1WR65_EUMVA</name>
<reference evidence="1 2" key="1">
    <citation type="journal article" date="2019" name="Commun. Biol.">
        <title>The bagworm genome reveals a unique fibroin gene that provides high tensile strength.</title>
        <authorList>
            <person name="Kono N."/>
            <person name="Nakamura H."/>
            <person name="Ohtoshi R."/>
            <person name="Tomita M."/>
            <person name="Numata K."/>
            <person name="Arakawa K."/>
        </authorList>
    </citation>
    <scope>NUCLEOTIDE SEQUENCE [LARGE SCALE GENOMIC DNA]</scope>
</reference>
<dbReference type="EMBL" id="BGZK01000635">
    <property type="protein sequence ID" value="GBP53878.1"/>
    <property type="molecule type" value="Genomic_DNA"/>
</dbReference>
<organism evidence="1 2">
    <name type="scientific">Eumeta variegata</name>
    <name type="common">Bagworm moth</name>
    <name type="synonym">Eumeta japonica</name>
    <dbReference type="NCBI Taxonomy" id="151549"/>
    <lineage>
        <taxon>Eukaryota</taxon>
        <taxon>Metazoa</taxon>
        <taxon>Ecdysozoa</taxon>
        <taxon>Arthropoda</taxon>
        <taxon>Hexapoda</taxon>
        <taxon>Insecta</taxon>
        <taxon>Pterygota</taxon>
        <taxon>Neoptera</taxon>
        <taxon>Endopterygota</taxon>
        <taxon>Lepidoptera</taxon>
        <taxon>Glossata</taxon>
        <taxon>Ditrysia</taxon>
        <taxon>Tineoidea</taxon>
        <taxon>Psychidae</taxon>
        <taxon>Oiketicinae</taxon>
        <taxon>Eumeta</taxon>
    </lineage>
</organism>
<keyword evidence="2" id="KW-1185">Reference proteome</keyword>
<comment type="caution">
    <text evidence="1">The sequence shown here is derived from an EMBL/GenBank/DDBJ whole genome shotgun (WGS) entry which is preliminary data.</text>
</comment>
<accession>A0A4C1WR65</accession>
<proteinExistence type="predicted"/>
<evidence type="ECO:0000313" key="1">
    <source>
        <dbReference type="EMBL" id="GBP53878.1"/>
    </source>
</evidence>
<gene>
    <name evidence="1" type="ORF">EVAR_96785_1</name>
</gene>
<dbReference type="AlphaFoldDB" id="A0A4C1WR65"/>
<sequence>MKIRNALGALERFTAHAFKRKAFKQFSGFVALAGFDTTVRDSFSDNTHFCMFRAIAIFRPSVHAPNSRVSKLITSGPWRKRRAFILRGLFDRYHQPICHFPLQLACCGGLYQFANITTLLNGVEADKLKGHLLESDNKGKCINKFSTIKKTHIYAKFHGEWLKDVEADMLQFHMHGTTLRVVEEIEAGTERSFMGSRTATILSAFLWLCSQE</sequence>
<dbReference type="Proteomes" id="UP000299102">
    <property type="component" value="Unassembled WGS sequence"/>
</dbReference>
<evidence type="ECO:0000313" key="2">
    <source>
        <dbReference type="Proteomes" id="UP000299102"/>
    </source>
</evidence>